<feature type="transmembrane region" description="Helical" evidence="1">
    <location>
        <begin position="187"/>
        <end position="211"/>
    </location>
</feature>
<dbReference type="PANTHER" id="PTHR34219:SF4">
    <property type="entry name" value="PEPSY DOMAIN-CONTAINING PROTEIN"/>
    <property type="match status" value="1"/>
</dbReference>
<feature type="transmembrane region" description="Helical" evidence="1">
    <location>
        <begin position="335"/>
        <end position="356"/>
    </location>
</feature>
<evidence type="ECO:0000313" key="3">
    <source>
        <dbReference type="Proteomes" id="UP000026682"/>
    </source>
</evidence>
<name>A0A158M872_9BORD</name>
<feature type="transmembrane region" description="Helical" evidence="1">
    <location>
        <begin position="377"/>
        <end position="398"/>
    </location>
</feature>
<sequence>MKPALRPAMSWLHTWTGLFCGWLLCAIFFTGTLSVFREPITRWMTAEPTLPAVASVHLTPLELALRYLESAGSGARFWRIELPAHEGGAMTVAWAGRGGVEELKLHPGNGEVLPQPWGRDTQGGRHFMSFHYTLHLPVLGYWLVGLVSIGMLVALLTGVIIHRRIFQDFFLFRPGKGLRTWMDAHNVSAVLTLPFLFMIVYTGLAVFYLSYMPWPLQTLFGDYGYSRYQAALHGDAPASGPRFDGLPAMVAGTESLTRQRASMVLIEFPDRVRVFGTVDPGKPALTLGNPMAIASFAGGQLVKLNTPHDPMHAEAVHGVMESLHLTRFAGWGLKWLYFLSDLLGTLMLACGNVMFLSKRARKSQHEFGPATPRFYRLTAALNAATMAGICLASIAYFYANRLIPASLPGRADWEIRVFLLVWLAALLHALCRPAERVWHEQLSLTAVLCLGLPLLNYVSTGQHLGLYLAGGDGQRAAVELISLAFAVVLGGLALRLRRSTS</sequence>
<feature type="transmembrane region" description="Helical" evidence="1">
    <location>
        <begin position="413"/>
        <end position="430"/>
    </location>
</feature>
<keyword evidence="1" id="KW-0812">Transmembrane</keyword>
<dbReference type="Proteomes" id="UP000026682">
    <property type="component" value="Unassembled WGS sequence"/>
</dbReference>
<feature type="transmembrane region" description="Helical" evidence="1">
    <location>
        <begin position="139"/>
        <end position="166"/>
    </location>
</feature>
<dbReference type="Pfam" id="PF03929">
    <property type="entry name" value="PepSY_TM"/>
    <property type="match status" value="1"/>
</dbReference>
<feature type="transmembrane region" description="Helical" evidence="1">
    <location>
        <begin position="480"/>
        <end position="496"/>
    </location>
</feature>
<keyword evidence="1" id="KW-1133">Transmembrane helix</keyword>
<protein>
    <submittedName>
        <fullName evidence="2">PepSY domain protein</fullName>
    </submittedName>
</protein>
<reference evidence="2 3" key="1">
    <citation type="submission" date="2014-03" db="EMBL/GenBank/DDBJ databases">
        <title>Genome sequence of Bordetella holmseii.</title>
        <authorList>
            <person name="Harvill E."/>
            <person name="Goodfield L.L."/>
            <person name="Ivanov Y."/>
            <person name="Meyer J.A."/>
            <person name="Newth C."/>
            <person name="Cassiday P."/>
            <person name="Tondella M.L."/>
            <person name="Liao P."/>
            <person name="Zimmerman J."/>
            <person name="Meert K."/>
            <person name="Wessel D."/>
            <person name="Berger J."/>
            <person name="Dean J.M."/>
            <person name="Holubkov R."/>
            <person name="Burr J."/>
            <person name="Liu T."/>
            <person name="Brinkac L.M."/>
            <person name="Sanka R."/>
            <person name="Kim M."/>
            <person name="Losada L."/>
        </authorList>
    </citation>
    <scope>NUCLEOTIDE SEQUENCE [LARGE SCALE GENOMIC DNA]</scope>
    <source>
        <strain evidence="2 3">CDC-H585-BH</strain>
    </source>
</reference>
<dbReference type="PATRIC" id="fig|1331206.3.peg.143"/>
<dbReference type="PANTHER" id="PTHR34219">
    <property type="entry name" value="IRON-REGULATED INNER MEMBRANE PROTEIN-RELATED"/>
    <property type="match status" value="1"/>
</dbReference>
<accession>A0A158M872</accession>
<dbReference type="InterPro" id="IPR005625">
    <property type="entry name" value="PepSY-ass_TM"/>
</dbReference>
<comment type="caution">
    <text evidence="2">The sequence shown here is derived from an EMBL/GenBank/DDBJ whole genome shotgun (WGS) entry which is preliminary data.</text>
</comment>
<keyword evidence="1" id="KW-0472">Membrane</keyword>
<organism evidence="2 3">
    <name type="scientific">Bordetella holmesii CDC-H585-BH</name>
    <dbReference type="NCBI Taxonomy" id="1331206"/>
    <lineage>
        <taxon>Bacteria</taxon>
        <taxon>Pseudomonadati</taxon>
        <taxon>Pseudomonadota</taxon>
        <taxon>Betaproteobacteria</taxon>
        <taxon>Burkholderiales</taxon>
        <taxon>Alcaligenaceae</taxon>
        <taxon>Bordetella</taxon>
    </lineage>
</organism>
<dbReference type="AlphaFoldDB" id="A0A158M872"/>
<feature type="transmembrane region" description="Helical" evidence="1">
    <location>
        <begin position="442"/>
        <end position="460"/>
    </location>
</feature>
<proteinExistence type="predicted"/>
<evidence type="ECO:0000313" key="2">
    <source>
        <dbReference type="EMBL" id="KAL00030.1"/>
    </source>
</evidence>
<dbReference type="EMBL" id="JFZZ01000007">
    <property type="protein sequence ID" value="KAL00030.1"/>
    <property type="molecule type" value="Genomic_DNA"/>
</dbReference>
<gene>
    <name evidence="2" type="ORF">L497_3290</name>
</gene>
<evidence type="ECO:0000256" key="1">
    <source>
        <dbReference type="SAM" id="Phobius"/>
    </source>
</evidence>
<dbReference type="STRING" id="35814.BBB42_01155"/>